<dbReference type="InterPro" id="IPR027417">
    <property type="entry name" value="P-loop_NTPase"/>
</dbReference>
<comment type="caution">
    <text evidence="2">The sequence shown here is derived from an EMBL/GenBank/DDBJ whole genome shotgun (WGS) entry which is preliminary data.</text>
</comment>
<dbReference type="PANTHER" id="PTHR41287:SF1">
    <property type="entry name" value="PROTEIN YMFN"/>
    <property type="match status" value="1"/>
</dbReference>
<evidence type="ECO:0000313" key="3">
    <source>
        <dbReference type="Proteomes" id="UP000003711"/>
    </source>
</evidence>
<sequence>MKGYYQYAADVRDGRALVGEFIKQAVERFYTLFERDDIEFREERADYAIEFIALLRHYTGRHAGKPFTLLPWQEFAVASIYGFYKKDDDGTWCRLVSSVYIEMARKNGKSAFAAALCLYHLIADGESAAEVYLAANSKDQAKVSFKMCRNFVSGLDPRHRYLESFRDQINFDKTLSFLKVLAADSSKLDGPNPSMFLLDEYHAAKNSGLKDVLQSGQGMRDDPMS</sequence>
<feature type="domain" description="Terminase large subunit-like ATPase" evidence="1">
    <location>
        <begin position="71"/>
        <end position="221"/>
    </location>
</feature>
<evidence type="ECO:0000313" key="2">
    <source>
        <dbReference type="EMBL" id="EEF91927.1"/>
    </source>
</evidence>
<evidence type="ECO:0000259" key="1">
    <source>
        <dbReference type="Pfam" id="PF03354"/>
    </source>
</evidence>
<dbReference type="InterPro" id="IPR005021">
    <property type="entry name" value="Terminase_largesu-like"/>
</dbReference>
<gene>
    <name evidence="2" type="ORF">BACCELL_00396</name>
</gene>
<dbReference type="PANTHER" id="PTHR41287">
    <property type="match status" value="1"/>
</dbReference>
<organism evidence="2 3">
    <name type="scientific">Bacteroides cellulosilyticus DSM 14838</name>
    <dbReference type="NCBI Taxonomy" id="537012"/>
    <lineage>
        <taxon>Bacteria</taxon>
        <taxon>Pseudomonadati</taxon>
        <taxon>Bacteroidota</taxon>
        <taxon>Bacteroidia</taxon>
        <taxon>Bacteroidales</taxon>
        <taxon>Bacteroidaceae</taxon>
        <taxon>Bacteroides</taxon>
    </lineage>
</organism>
<name>E2N801_9BACE</name>
<feature type="non-terminal residue" evidence="2">
    <location>
        <position position="225"/>
    </location>
</feature>
<protein>
    <submittedName>
        <fullName evidence="2">Prophage LambdaSa04, terminase, large subunit</fullName>
    </submittedName>
</protein>
<dbReference type="Proteomes" id="UP000003711">
    <property type="component" value="Unassembled WGS sequence"/>
</dbReference>
<reference evidence="2 3" key="1">
    <citation type="submission" date="2008-12" db="EMBL/GenBank/DDBJ databases">
        <authorList>
            <person name="Fulton L."/>
            <person name="Clifton S."/>
            <person name="Fulton B."/>
            <person name="Xu J."/>
            <person name="Minx P."/>
            <person name="Pepin K.H."/>
            <person name="Johnson M."/>
            <person name="Bhonagiri V."/>
            <person name="Nash W.E."/>
            <person name="Mardis E.R."/>
            <person name="Wilson R.K."/>
        </authorList>
    </citation>
    <scope>NUCLEOTIDE SEQUENCE [LARGE SCALE GENOMIC DNA]</scope>
    <source>
        <strain evidence="2 3">DSM 14838</strain>
    </source>
</reference>
<dbReference type="InterPro" id="IPR046461">
    <property type="entry name" value="TerL_ATPase"/>
</dbReference>
<dbReference type="EMBL" id="ACCH01000035">
    <property type="protein sequence ID" value="EEF91927.1"/>
    <property type="molecule type" value="Genomic_DNA"/>
</dbReference>
<dbReference type="HOGENOM" id="CLU_026632_3_1_10"/>
<accession>E2N801</accession>
<dbReference type="RefSeq" id="WP_007209786.1">
    <property type="nucleotide sequence ID" value="NZ_EQ973488.1"/>
</dbReference>
<proteinExistence type="predicted"/>
<dbReference type="Gene3D" id="3.40.50.300">
    <property type="entry name" value="P-loop containing nucleotide triphosphate hydrolases"/>
    <property type="match status" value="1"/>
</dbReference>
<dbReference type="Pfam" id="PF03354">
    <property type="entry name" value="TerL_ATPase"/>
    <property type="match status" value="1"/>
</dbReference>
<dbReference type="AlphaFoldDB" id="E2N801"/>
<reference evidence="2 3" key="2">
    <citation type="submission" date="2009-01" db="EMBL/GenBank/DDBJ databases">
        <title>Draft genome sequence of Bacteroides cellulosilyticus (DSM 14838).</title>
        <authorList>
            <person name="Sudarsanam P."/>
            <person name="Ley R."/>
            <person name="Guruge J."/>
            <person name="Turnbaugh P.J."/>
            <person name="Mahowald M."/>
            <person name="Liep D."/>
            <person name="Gordon J."/>
        </authorList>
    </citation>
    <scope>NUCLEOTIDE SEQUENCE [LARGE SCALE GENOMIC DNA]</scope>
    <source>
        <strain evidence="2 3">DSM 14838</strain>
    </source>
</reference>